<dbReference type="InterPro" id="IPR018246">
    <property type="entry name" value="AP_endonuc_F2_Zn_BS"/>
</dbReference>
<gene>
    <name evidence="11" type="ORF">METZ01_LOCUS93843</name>
</gene>
<evidence type="ECO:0000256" key="7">
    <source>
        <dbReference type="ARBA" id="ARBA00022801"/>
    </source>
</evidence>
<dbReference type="SUPFAM" id="SSF81585">
    <property type="entry name" value="PsbU/PolX domain-like"/>
    <property type="match status" value="1"/>
</dbReference>
<keyword evidence="7" id="KW-0378">Hydrolase</keyword>
<dbReference type="Pfam" id="PF14792">
    <property type="entry name" value="DNA_pol_B_palm"/>
    <property type="match status" value="1"/>
</dbReference>
<dbReference type="Gene3D" id="3.20.20.150">
    <property type="entry name" value="Divalent-metal-dependent TIM barrel enzymes"/>
    <property type="match status" value="1"/>
</dbReference>
<accession>A0A381VKX2</accession>
<evidence type="ECO:0000256" key="2">
    <source>
        <dbReference type="ARBA" id="ARBA00005340"/>
    </source>
</evidence>
<evidence type="ECO:0000256" key="5">
    <source>
        <dbReference type="ARBA" id="ARBA00022723"/>
    </source>
</evidence>
<evidence type="ECO:0000256" key="6">
    <source>
        <dbReference type="ARBA" id="ARBA00022763"/>
    </source>
</evidence>
<dbReference type="InterPro" id="IPR013022">
    <property type="entry name" value="Xyl_isomerase-like_TIM-brl"/>
</dbReference>
<dbReference type="Gene3D" id="1.10.150.20">
    <property type="entry name" value="5' to 3' exonuclease, C-terminal subdomain"/>
    <property type="match status" value="1"/>
</dbReference>
<feature type="domain" description="Helix-hairpin-helix DNA-binding motif class 1" evidence="10">
    <location>
        <begin position="354"/>
        <end position="373"/>
    </location>
</feature>
<keyword evidence="8" id="KW-0862">Zinc</keyword>
<dbReference type="InterPro" id="IPR018944">
    <property type="entry name" value="DNA_pol_lambd_fingers_domain"/>
</dbReference>
<dbReference type="PROSITE" id="PS51432">
    <property type="entry name" value="AP_NUCLEASE_F2_4"/>
    <property type="match status" value="1"/>
</dbReference>
<dbReference type="PROSITE" id="PS00731">
    <property type="entry name" value="AP_NUCLEASE_F2_3"/>
    <property type="match status" value="1"/>
</dbReference>
<proteinExistence type="inferred from homology"/>
<dbReference type="InterPro" id="IPR001719">
    <property type="entry name" value="AP_endonuc_2"/>
</dbReference>
<dbReference type="GO" id="GO:0034061">
    <property type="term" value="F:DNA polymerase activity"/>
    <property type="evidence" value="ECO:0007669"/>
    <property type="project" value="InterPro"/>
</dbReference>
<feature type="domain" description="Helix-hairpin-helix DNA-binding motif class 1" evidence="10">
    <location>
        <begin position="395"/>
        <end position="414"/>
    </location>
</feature>
<dbReference type="PANTHER" id="PTHR21445:SF0">
    <property type="entry name" value="APURINIC-APYRIMIDINIC ENDONUCLEASE"/>
    <property type="match status" value="1"/>
</dbReference>
<evidence type="ECO:0000256" key="9">
    <source>
        <dbReference type="ARBA" id="ARBA00023204"/>
    </source>
</evidence>
<evidence type="ECO:0000313" key="11">
    <source>
        <dbReference type="EMBL" id="SVA40989.1"/>
    </source>
</evidence>
<dbReference type="SUPFAM" id="SSF47802">
    <property type="entry name" value="DNA polymerase beta, N-terminal domain-like"/>
    <property type="match status" value="1"/>
</dbReference>
<dbReference type="InterPro" id="IPR002008">
    <property type="entry name" value="DNA_pol_X_beta-like"/>
</dbReference>
<dbReference type="SMART" id="SM00518">
    <property type="entry name" value="AP2Ec"/>
    <property type="match status" value="1"/>
</dbReference>
<evidence type="ECO:0000256" key="1">
    <source>
        <dbReference type="ARBA" id="ARBA00001947"/>
    </source>
</evidence>
<evidence type="ECO:0000256" key="4">
    <source>
        <dbReference type="ARBA" id="ARBA00022705"/>
    </source>
</evidence>
<dbReference type="EMBL" id="UINC01009131">
    <property type="protein sequence ID" value="SVA40989.1"/>
    <property type="molecule type" value="Genomic_DNA"/>
</dbReference>
<dbReference type="GO" id="GO:0006284">
    <property type="term" value="P:base-excision repair"/>
    <property type="evidence" value="ECO:0007669"/>
    <property type="project" value="TreeGrafter"/>
</dbReference>
<comment type="similarity">
    <text evidence="2">Belongs to the AP endonuclease 2 family.</text>
</comment>
<dbReference type="SUPFAM" id="SSF51658">
    <property type="entry name" value="Xylose isomerase-like"/>
    <property type="match status" value="1"/>
</dbReference>
<dbReference type="SMART" id="SM00278">
    <property type="entry name" value="HhH1"/>
    <property type="match status" value="2"/>
</dbReference>
<protein>
    <recommendedName>
        <fullName evidence="10">Helix-hairpin-helix DNA-binding motif class 1 domain-containing protein</fullName>
    </recommendedName>
</protein>
<dbReference type="NCBIfam" id="TIGR00587">
    <property type="entry name" value="nfo"/>
    <property type="match status" value="1"/>
</dbReference>
<keyword evidence="9" id="KW-0234">DNA repair</keyword>
<dbReference type="InterPro" id="IPR036237">
    <property type="entry name" value="Xyl_isomerase-like_sf"/>
</dbReference>
<dbReference type="GO" id="GO:0008081">
    <property type="term" value="F:phosphoric diester hydrolase activity"/>
    <property type="evidence" value="ECO:0007669"/>
    <property type="project" value="TreeGrafter"/>
</dbReference>
<feature type="non-terminal residue" evidence="11">
    <location>
        <position position="498"/>
    </location>
</feature>
<keyword evidence="5" id="KW-0479">Metal-binding</keyword>
<reference evidence="11" key="1">
    <citation type="submission" date="2018-05" db="EMBL/GenBank/DDBJ databases">
        <authorList>
            <person name="Lanie J.A."/>
            <person name="Ng W.-L."/>
            <person name="Kazmierczak K.M."/>
            <person name="Andrzejewski T.M."/>
            <person name="Davidsen T.M."/>
            <person name="Wayne K.J."/>
            <person name="Tettelin H."/>
            <person name="Glass J.I."/>
            <person name="Rusch D."/>
            <person name="Podicherti R."/>
            <person name="Tsui H.-C.T."/>
            <person name="Winkler M.E."/>
        </authorList>
    </citation>
    <scope>NUCLEOTIDE SEQUENCE</scope>
</reference>
<dbReference type="CDD" id="cd00019">
    <property type="entry name" value="AP2Ec"/>
    <property type="match status" value="1"/>
</dbReference>
<keyword evidence="6" id="KW-0227">DNA damage</keyword>
<organism evidence="11">
    <name type="scientific">marine metagenome</name>
    <dbReference type="NCBI Taxonomy" id="408172"/>
    <lineage>
        <taxon>unclassified sequences</taxon>
        <taxon>metagenomes</taxon>
        <taxon>ecological metagenomes</taxon>
    </lineage>
</organism>
<dbReference type="Gene3D" id="1.10.150.110">
    <property type="entry name" value="DNA polymerase beta, N-terminal domain-like"/>
    <property type="match status" value="1"/>
</dbReference>
<dbReference type="PROSITE" id="PS00730">
    <property type="entry name" value="AP_NUCLEASE_F2_2"/>
    <property type="match status" value="1"/>
</dbReference>
<dbReference type="InterPro" id="IPR043519">
    <property type="entry name" value="NT_sf"/>
</dbReference>
<dbReference type="InterPro" id="IPR028207">
    <property type="entry name" value="DNA_pol_B_palm_palm"/>
</dbReference>
<keyword evidence="4" id="KW-0235">DNA replication</keyword>
<dbReference type="InterPro" id="IPR010996">
    <property type="entry name" value="HHH_MUS81"/>
</dbReference>
<dbReference type="Gene3D" id="3.30.460.10">
    <property type="entry name" value="Beta Polymerase, domain 2"/>
    <property type="match status" value="1"/>
</dbReference>
<name>A0A381VKX2_9ZZZZ</name>
<dbReference type="SUPFAM" id="SSF81301">
    <property type="entry name" value="Nucleotidyltransferase"/>
    <property type="match status" value="1"/>
</dbReference>
<evidence type="ECO:0000259" key="10">
    <source>
        <dbReference type="SMART" id="SM00278"/>
    </source>
</evidence>
<dbReference type="Pfam" id="PF10391">
    <property type="entry name" value="DNA_pol_lambd_f"/>
    <property type="match status" value="1"/>
</dbReference>
<evidence type="ECO:0000256" key="8">
    <source>
        <dbReference type="ARBA" id="ARBA00022833"/>
    </source>
</evidence>
<sequence>MTSKNMNIGAHFSTEKGLIGAVDACETINGNAIQVFFKSPMNMKTKIKLTEEDAAQTKEAIKESGIFLVTHGSYLLNLCNPVDNSTKWLRDNLIEDLEFADKCGSVGVIIHMGSQNVKIKGKKVSISYDEALGNMVANIREILNEFKGNAKIILETCSAEGAKIAKTVEQFCQLYNSFTKIEKGRIGLCVDTCHIFVAGYSINLPSGFHDYFQKFDDLIGLSKITCFHMNDSKAPLASRRDRHENIGKGYIYKDNMYALRMVKHIAKEYSIPMILETHDKSPYSTYQKEIALIRDLDDLDRDIPESYRKNRIIRILSRLEEIHKIKNDGFRAKAYGKGVFAIREFNGTLPDNVKDLKKIKGIGKGLAEKIVEITNTGKLKKLDDLEADKGILDIIEMHSIAGFGPSTVSKLIKEHKIKNLTELRKAYGNGKLKLTNQQELGLIHFDDLQERIPRDEIKGFEKELKKIVRKVSKDLNITITGSYRRKKDTSGDIDVLLS</sequence>
<dbReference type="Pfam" id="PF01261">
    <property type="entry name" value="AP_endonuc_2"/>
    <property type="match status" value="1"/>
</dbReference>
<dbReference type="AlphaFoldDB" id="A0A381VKX2"/>
<keyword evidence="3" id="KW-0237">DNA synthesis</keyword>
<dbReference type="GO" id="GO:0008270">
    <property type="term" value="F:zinc ion binding"/>
    <property type="evidence" value="ECO:0007669"/>
    <property type="project" value="InterPro"/>
</dbReference>
<dbReference type="Pfam" id="PF14716">
    <property type="entry name" value="HHH_8"/>
    <property type="match status" value="1"/>
</dbReference>
<dbReference type="GO" id="GO:0003677">
    <property type="term" value="F:DNA binding"/>
    <property type="evidence" value="ECO:0007669"/>
    <property type="project" value="InterPro"/>
</dbReference>
<dbReference type="GO" id="GO:0003906">
    <property type="term" value="F:DNA-(apurinic or apyrimidinic site) endonuclease activity"/>
    <property type="evidence" value="ECO:0007669"/>
    <property type="project" value="TreeGrafter"/>
</dbReference>
<dbReference type="PANTHER" id="PTHR21445">
    <property type="entry name" value="ENDONUCLEASE IV ENDODEOXYRIBONUCLEASE IV"/>
    <property type="match status" value="1"/>
</dbReference>
<dbReference type="PRINTS" id="PR00870">
    <property type="entry name" value="DNAPOLXBETA"/>
</dbReference>
<dbReference type="InterPro" id="IPR003583">
    <property type="entry name" value="Hlx-hairpin-Hlx_DNA-bd_motif"/>
</dbReference>
<dbReference type="InterPro" id="IPR027421">
    <property type="entry name" value="DNA_pol_lamdba_lyase_dom_sf"/>
</dbReference>
<evidence type="ECO:0000256" key="3">
    <source>
        <dbReference type="ARBA" id="ARBA00022634"/>
    </source>
</evidence>
<comment type="cofactor">
    <cofactor evidence="1">
        <name>Zn(2+)</name>
        <dbReference type="ChEBI" id="CHEBI:29105"/>
    </cofactor>
</comment>